<protein>
    <recommendedName>
        <fullName evidence="4">UBC core domain-containing protein</fullName>
    </recommendedName>
</protein>
<evidence type="ECO:0000313" key="3">
    <source>
        <dbReference type="Proteomes" id="UP001497623"/>
    </source>
</evidence>
<gene>
    <name evidence="2" type="ORF">MNOR_LOCUS11444</name>
</gene>
<comment type="caution">
    <text evidence="2">The sequence shown here is derived from an EMBL/GenBank/DDBJ whole genome shotgun (WGS) entry which is preliminary data.</text>
</comment>
<proteinExistence type="predicted"/>
<dbReference type="SUPFAM" id="SSF54495">
    <property type="entry name" value="UBC-like"/>
    <property type="match status" value="1"/>
</dbReference>
<sequence length="168" mass="18651">MKTVSRPNGGRHPHRDSTGDQGCRPQSFQKLFPFGLEARPNTWCFCLTGTTERRINSRTAYGIMVTADTPFSSQNVPFQKANGRFETNKKICLSISGHHPETWQPSWSIRTALLAIIGFMPTPANGTIGSLDYTAPERQTLAKKSPTKRLPKTTCLVILIAQPGSYEK</sequence>
<dbReference type="EMBL" id="CAXKWB010006017">
    <property type="protein sequence ID" value="CAL4080999.1"/>
    <property type="molecule type" value="Genomic_DNA"/>
</dbReference>
<evidence type="ECO:0000256" key="1">
    <source>
        <dbReference type="SAM" id="MobiDB-lite"/>
    </source>
</evidence>
<feature type="region of interest" description="Disordered" evidence="1">
    <location>
        <begin position="1"/>
        <end position="25"/>
    </location>
</feature>
<dbReference type="Gene3D" id="3.10.110.10">
    <property type="entry name" value="Ubiquitin Conjugating Enzyme"/>
    <property type="match status" value="1"/>
</dbReference>
<name>A0AAV2QFW6_MEGNR</name>
<evidence type="ECO:0008006" key="4">
    <source>
        <dbReference type="Google" id="ProtNLM"/>
    </source>
</evidence>
<organism evidence="2 3">
    <name type="scientific">Meganyctiphanes norvegica</name>
    <name type="common">Northern krill</name>
    <name type="synonym">Thysanopoda norvegica</name>
    <dbReference type="NCBI Taxonomy" id="48144"/>
    <lineage>
        <taxon>Eukaryota</taxon>
        <taxon>Metazoa</taxon>
        <taxon>Ecdysozoa</taxon>
        <taxon>Arthropoda</taxon>
        <taxon>Crustacea</taxon>
        <taxon>Multicrustacea</taxon>
        <taxon>Malacostraca</taxon>
        <taxon>Eumalacostraca</taxon>
        <taxon>Eucarida</taxon>
        <taxon>Euphausiacea</taxon>
        <taxon>Euphausiidae</taxon>
        <taxon>Meganyctiphanes</taxon>
    </lineage>
</organism>
<keyword evidence="3" id="KW-1185">Reference proteome</keyword>
<evidence type="ECO:0000313" key="2">
    <source>
        <dbReference type="EMBL" id="CAL4080999.1"/>
    </source>
</evidence>
<reference evidence="2 3" key="1">
    <citation type="submission" date="2024-05" db="EMBL/GenBank/DDBJ databases">
        <authorList>
            <person name="Wallberg A."/>
        </authorList>
    </citation>
    <scope>NUCLEOTIDE SEQUENCE [LARGE SCALE GENOMIC DNA]</scope>
</reference>
<dbReference type="AlphaFoldDB" id="A0AAV2QFW6"/>
<dbReference type="Proteomes" id="UP001497623">
    <property type="component" value="Unassembled WGS sequence"/>
</dbReference>
<dbReference type="InterPro" id="IPR016135">
    <property type="entry name" value="UBQ-conjugating_enzyme/RWD"/>
</dbReference>
<accession>A0AAV2QFW6</accession>
<feature type="non-terminal residue" evidence="2">
    <location>
        <position position="168"/>
    </location>
</feature>